<keyword evidence="14" id="KW-1185">Reference proteome</keyword>
<dbReference type="EMBL" id="NKHZ01000011">
    <property type="protein sequence ID" value="PNS21422.1"/>
    <property type="molecule type" value="Genomic_DNA"/>
</dbReference>
<dbReference type="InParanoid" id="A0A2K1R2A3"/>
<evidence type="ECO:0000256" key="8">
    <source>
        <dbReference type="ARBA" id="ARBA00042574"/>
    </source>
</evidence>
<dbReference type="STRING" id="2082308.A0A2K1R2A3"/>
<feature type="compositionally biased region" description="Polar residues" evidence="11">
    <location>
        <begin position="35"/>
        <end position="49"/>
    </location>
</feature>
<reference evidence="13 14" key="1">
    <citation type="submission" date="2017-06" db="EMBL/GenBank/DDBJ databases">
        <title>Draft genome sequence of a variant of Elsinoe murrayae.</title>
        <authorList>
            <person name="Cheng Q."/>
        </authorList>
    </citation>
    <scope>NUCLEOTIDE SEQUENCE [LARGE SCALE GENOMIC DNA]</scope>
    <source>
        <strain evidence="13 14">CQ-2017a</strain>
    </source>
</reference>
<evidence type="ECO:0000256" key="5">
    <source>
        <dbReference type="ARBA" id="ARBA00022824"/>
    </source>
</evidence>
<evidence type="ECO:0000256" key="6">
    <source>
        <dbReference type="ARBA" id="ARBA00023180"/>
    </source>
</evidence>
<evidence type="ECO:0000256" key="4">
    <source>
        <dbReference type="ARBA" id="ARBA00022729"/>
    </source>
</evidence>
<keyword evidence="4" id="KW-0732">Signal</keyword>
<protein>
    <recommendedName>
        <fullName evidence="7">EGF domain-specific O-linked N-acetylglucosamine transferase</fullName>
        <ecNumber evidence="1">2.4.1.255</ecNumber>
    </recommendedName>
    <alternativeName>
        <fullName evidence="8">Extracellular O-linked N-acetylglucosamine transferase</fullName>
    </alternativeName>
</protein>
<keyword evidence="3" id="KW-0808">Transferase</keyword>
<dbReference type="EC" id="2.4.1.255" evidence="1"/>
<evidence type="ECO:0000259" key="12">
    <source>
        <dbReference type="Pfam" id="PF04577"/>
    </source>
</evidence>
<name>A0A2K1R2A3_9PEZI</name>
<dbReference type="Pfam" id="PF04577">
    <property type="entry name" value="Glyco_transf_61"/>
    <property type="match status" value="1"/>
</dbReference>
<organism evidence="13 14">
    <name type="scientific">Sphaceloma murrayae</name>
    <dbReference type="NCBI Taxonomy" id="2082308"/>
    <lineage>
        <taxon>Eukaryota</taxon>
        <taxon>Fungi</taxon>
        <taxon>Dikarya</taxon>
        <taxon>Ascomycota</taxon>
        <taxon>Pezizomycotina</taxon>
        <taxon>Dothideomycetes</taxon>
        <taxon>Dothideomycetidae</taxon>
        <taxon>Myriangiales</taxon>
        <taxon>Elsinoaceae</taxon>
        <taxon>Sphaceloma</taxon>
    </lineage>
</organism>
<dbReference type="AlphaFoldDB" id="A0A2K1R2A3"/>
<proteinExistence type="predicted"/>
<sequence length="535" mass="60770">MPLSRPSAKQRTKTYVIAAATLSILFLYVQIRSSHSASPSGPRLHSSQIKPIPDTPYAKTQKDEGLIHQESLRTSYGPPSPPDPVTVTTTVTATPVVTEVGNVLSADYGPGPRNDFCEDRFGVDFLSRYASNHTEFCSGGVSSLQCFYGQRGDYAPRPFDYFCVAEGVAVTDGQLQMSCEMSQEKQAEMETFPEYMYWTGVKKIMDNHFSFSNDASVRSKLQDLQCGSNDKRRSDKSTAVLFMRDTGANMWHSLMEVMVYFMSMDILSIARDENGDPYFVENEDTKDLQVIWTDEVAPGPYSDLWSLFSSKPSIHFDDMDSETSCFDRVIIPLPGHTNPLWEGDWHPLQCTNSTLLEAFIRRVFRHLHIDEPEEKTKEDKLVVTLLDRKKTRQLPDLERFVDILRTKYPSVDFQLLDLSATSFVESLAIYRNTDVLVGTHGAGLTGEMFMTQRKSVVEFIPYHFWHKGFRNLASLLGHRYYSLHGDRAPQNPEGEEGDWKRPPVRISEERFMRIMDVAIKAQSNIGVLNHDVDLD</sequence>
<comment type="catalytic activity">
    <reaction evidence="10">
        <text>L-threonyl-[protein] + UDP-N-acetyl-alpha-D-glucosamine = 3-O-(N-acetyl-beta-D-glucosaminyl)-L-threonyl-[protein] + UDP + H(+)</text>
        <dbReference type="Rhea" id="RHEA:48908"/>
        <dbReference type="Rhea" id="RHEA-COMP:11060"/>
        <dbReference type="Rhea" id="RHEA-COMP:12252"/>
        <dbReference type="ChEBI" id="CHEBI:15378"/>
        <dbReference type="ChEBI" id="CHEBI:30013"/>
        <dbReference type="ChEBI" id="CHEBI:57705"/>
        <dbReference type="ChEBI" id="CHEBI:58223"/>
        <dbReference type="ChEBI" id="CHEBI:90840"/>
        <dbReference type="EC" id="2.4.1.255"/>
    </reaction>
</comment>
<evidence type="ECO:0000313" key="13">
    <source>
        <dbReference type="EMBL" id="PNS21422.1"/>
    </source>
</evidence>
<dbReference type="Proteomes" id="UP000243797">
    <property type="component" value="Unassembled WGS sequence"/>
</dbReference>
<feature type="domain" description="Glycosyltransferase 61 catalytic" evidence="12">
    <location>
        <begin position="352"/>
        <end position="457"/>
    </location>
</feature>
<evidence type="ECO:0000256" key="3">
    <source>
        <dbReference type="ARBA" id="ARBA00022679"/>
    </source>
</evidence>
<evidence type="ECO:0000256" key="9">
    <source>
        <dbReference type="ARBA" id="ARBA00048317"/>
    </source>
</evidence>
<dbReference type="InterPro" id="IPR049625">
    <property type="entry name" value="Glyco_transf_61_cat"/>
</dbReference>
<evidence type="ECO:0000313" key="14">
    <source>
        <dbReference type="Proteomes" id="UP000243797"/>
    </source>
</evidence>
<keyword evidence="5" id="KW-0256">Endoplasmic reticulum</keyword>
<evidence type="ECO:0000256" key="10">
    <source>
        <dbReference type="ARBA" id="ARBA00049432"/>
    </source>
</evidence>
<evidence type="ECO:0000256" key="11">
    <source>
        <dbReference type="SAM" id="MobiDB-lite"/>
    </source>
</evidence>
<dbReference type="PANTHER" id="PTHR20961">
    <property type="entry name" value="GLYCOSYLTRANSFERASE"/>
    <property type="match status" value="1"/>
</dbReference>
<feature type="region of interest" description="Disordered" evidence="11">
    <location>
        <begin position="35"/>
        <end position="65"/>
    </location>
</feature>
<keyword evidence="2" id="KW-0328">Glycosyltransferase</keyword>
<comment type="catalytic activity">
    <reaction evidence="9">
        <text>L-seryl-[protein] + UDP-N-acetyl-alpha-D-glucosamine = 3-O-(N-acetyl-beta-D-glucosaminyl)-L-seryl-[protein] + UDP + H(+)</text>
        <dbReference type="Rhea" id="RHEA:48904"/>
        <dbReference type="Rhea" id="RHEA-COMP:9863"/>
        <dbReference type="Rhea" id="RHEA-COMP:12251"/>
        <dbReference type="ChEBI" id="CHEBI:15378"/>
        <dbReference type="ChEBI" id="CHEBI:29999"/>
        <dbReference type="ChEBI" id="CHEBI:57705"/>
        <dbReference type="ChEBI" id="CHEBI:58223"/>
        <dbReference type="ChEBI" id="CHEBI:90838"/>
        <dbReference type="EC" id="2.4.1.255"/>
    </reaction>
</comment>
<evidence type="ECO:0000256" key="7">
    <source>
        <dbReference type="ARBA" id="ARBA00040944"/>
    </source>
</evidence>
<dbReference type="InterPro" id="IPR007657">
    <property type="entry name" value="Glycosyltransferase_61"/>
</dbReference>
<evidence type="ECO:0000256" key="2">
    <source>
        <dbReference type="ARBA" id="ARBA00022676"/>
    </source>
</evidence>
<comment type="caution">
    <text evidence="13">The sequence shown here is derived from an EMBL/GenBank/DDBJ whole genome shotgun (WGS) entry which is preliminary data.</text>
</comment>
<dbReference type="GO" id="GO:0097363">
    <property type="term" value="F:protein O-acetylglucosaminyltransferase activity"/>
    <property type="evidence" value="ECO:0007669"/>
    <property type="project" value="UniProtKB-EC"/>
</dbReference>
<keyword evidence="6" id="KW-0325">Glycoprotein</keyword>
<dbReference type="PANTHER" id="PTHR20961:SF148">
    <property type="entry name" value="EGF DOMAIN-SPECIFIC O-LINKED N-ACETYLGLUCOSAMINE TRANSFERASE"/>
    <property type="match status" value="1"/>
</dbReference>
<gene>
    <name evidence="13" type="ORF">CAC42_1201</name>
</gene>
<dbReference type="OrthoDB" id="529273at2759"/>
<accession>A0A2K1R2A3</accession>
<evidence type="ECO:0000256" key="1">
    <source>
        <dbReference type="ARBA" id="ARBA00011970"/>
    </source>
</evidence>